<feature type="domain" description="CAAX prenyl protease 2/Lysostaphin resistance protein A-like" evidence="1">
    <location>
        <begin position="132"/>
        <end position="218"/>
    </location>
</feature>
<dbReference type="PANTHER" id="PTHR36435">
    <property type="entry name" value="SLR1288 PROTEIN"/>
    <property type="match status" value="1"/>
</dbReference>
<dbReference type="InterPro" id="IPR003675">
    <property type="entry name" value="Rce1/LyrA-like_dom"/>
</dbReference>
<reference evidence="2 3" key="1">
    <citation type="submission" date="2018-06" db="EMBL/GenBank/DDBJ databases">
        <title>Lujinxingia sediminis gen. nov. sp. nov., a new facultative anaerobic member of the class Deltaproteobacteria, and proposal of Lujinxingaceae fam. nov.</title>
        <authorList>
            <person name="Guo L.-Y."/>
            <person name="Li C.-M."/>
            <person name="Wang S."/>
            <person name="Du Z.-J."/>
        </authorList>
    </citation>
    <scope>NUCLEOTIDE SEQUENCE [LARGE SCALE GENOMIC DNA]</scope>
    <source>
        <strain evidence="2 3">FA350</strain>
    </source>
</reference>
<accession>A0A2Z4FQD7</accession>
<evidence type="ECO:0000259" key="1">
    <source>
        <dbReference type="Pfam" id="PF02517"/>
    </source>
</evidence>
<evidence type="ECO:0000313" key="2">
    <source>
        <dbReference type="EMBL" id="AWV91291.1"/>
    </source>
</evidence>
<dbReference type="AlphaFoldDB" id="A0A2Z4FQD7"/>
<dbReference type="EMBL" id="CP030032">
    <property type="protein sequence ID" value="AWV91291.1"/>
    <property type="molecule type" value="Genomic_DNA"/>
</dbReference>
<dbReference type="RefSeq" id="WP_111337427.1">
    <property type="nucleotide sequence ID" value="NZ_CP030032.1"/>
</dbReference>
<dbReference type="InterPro" id="IPR052710">
    <property type="entry name" value="CAAX_protease"/>
</dbReference>
<dbReference type="GO" id="GO:0004175">
    <property type="term" value="F:endopeptidase activity"/>
    <property type="evidence" value="ECO:0007669"/>
    <property type="project" value="UniProtKB-ARBA"/>
</dbReference>
<proteinExistence type="predicted"/>
<protein>
    <recommendedName>
        <fullName evidence="1">CAAX prenyl protease 2/Lysostaphin resistance protein A-like domain-containing protein</fullName>
    </recommendedName>
</protein>
<evidence type="ECO:0000313" key="3">
    <source>
        <dbReference type="Proteomes" id="UP000249799"/>
    </source>
</evidence>
<dbReference type="OrthoDB" id="158986at2"/>
<sequence length="277" mass="29282">MSSFRKSIENSNAGAYLLTFLSFIFFAIVGTLIFLALGLHISSFVGQFIGILGAALLWRFALKDSAAKWPKFGLTVSPQALAVSILAAVALGMLASSIATLMIETIPAVKEFAEGYMAQVAELITEAKGWERVVGILAVCVAAPICEEALFRGTILQEQRKVERVAVAVTVNGFMFAAFHLNPISGPGLWILGAFLAHLTIRSGSLLPAVLAHASLNTTNALIIPALTSTGAEAEASTPSEIAMMTVGLAVLSALLWWGAMKLMPPAAPENTRPAQR</sequence>
<dbReference type="PANTHER" id="PTHR36435:SF1">
    <property type="entry name" value="CAAX AMINO TERMINAL PROTEASE FAMILY PROTEIN"/>
    <property type="match status" value="1"/>
</dbReference>
<dbReference type="GO" id="GO:0080120">
    <property type="term" value="P:CAAX-box protein maturation"/>
    <property type="evidence" value="ECO:0007669"/>
    <property type="project" value="UniProtKB-ARBA"/>
</dbReference>
<gene>
    <name evidence="2" type="ORF">DN745_18965</name>
</gene>
<dbReference type="KEGG" id="bsed:DN745_18965"/>
<keyword evidence="3" id="KW-1185">Reference proteome</keyword>
<organism evidence="2 3">
    <name type="scientific">Bradymonas sediminis</name>
    <dbReference type="NCBI Taxonomy" id="1548548"/>
    <lineage>
        <taxon>Bacteria</taxon>
        <taxon>Deltaproteobacteria</taxon>
        <taxon>Bradymonadales</taxon>
        <taxon>Bradymonadaceae</taxon>
        <taxon>Bradymonas</taxon>
    </lineage>
</organism>
<dbReference type="Proteomes" id="UP000249799">
    <property type="component" value="Chromosome"/>
</dbReference>
<name>A0A2Z4FQD7_9DELT</name>
<dbReference type="Pfam" id="PF02517">
    <property type="entry name" value="Rce1-like"/>
    <property type="match status" value="1"/>
</dbReference>